<evidence type="ECO:0000256" key="1">
    <source>
        <dbReference type="SAM" id="Coils"/>
    </source>
</evidence>
<evidence type="ECO:0000313" key="5">
    <source>
        <dbReference type="Proteomes" id="UP000054270"/>
    </source>
</evidence>
<keyword evidence="3" id="KW-0472">Membrane</keyword>
<feature type="coiled-coil region" evidence="1">
    <location>
        <begin position="101"/>
        <end position="128"/>
    </location>
</feature>
<gene>
    <name evidence="4" type="ORF">HYPSUDRAFT_55217</name>
</gene>
<dbReference type="Proteomes" id="UP000054270">
    <property type="component" value="Unassembled WGS sequence"/>
</dbReference>
<protein>
    <submittedName>
        <fullName evidence="4">Uncharacterized protein</fullName>
    </submittedName>
</protein>
<dbReference type="EMBL" id="KN817554">
    <property type="protein sequence ID" value="KJA21897.1"/>
    <property type="molecule type" value="Genomic_DNA"/>
</dbReference>
<keyword evidence="3" id="KW-1133">Transmembrane helix</keyword>
<feature type="compositionally biased region" description="Basic residues" evidence="2">
    <location>
        <begin position="1"/>
        <end position="13"/>
    </location>
</feature>
<feature type="transmembrane region" description="Helical" evidence="3">
    <location>
        <begin position="159"/>
        <end position="178"/>
    </location>
</feature>
<proteinExistence type="predicted"/>
<keyword evidence="3" id="KW-0812">Transmembrane</keyword>
<dbReference type="OrthoDB" id="2686745at2759"/>
<accession>A0A0D2L4V0</accession>
<organism evidence="4 5">
    <name type="scientific">Hypholoma sublateritium (strain FD-334 SS-4)</name>
    <dbReference type="NCBI Taxonomy" id="945553"/>
    <lineage>
        <taxon>Eukaryota</taxon>
        <taxon>Fungi</taxon>
        <taxon>Dikarya</taxon>
        <taxon>Basidiomycota</taxon>
        <taxon>Agaricomycotina</taxon>
        <taxon>Agaricomycetes</taxon>
        <taxon>Agaricomycetidae</taxon>
        <taxon>Agaricales</taxon>
        <taxon>Agaricineae</taxon>
        <taxon>Strophariaceae</taxon>
        <taxon>Hypholoma</taxon>
    </lineage>
</organism>
<evidence type="ECO:0000256" key="2">
    <source>
        <dbReference type="SAM" id="MobiDB-lite"/>
    </source>
</evidence>
<reference evidence="5" key="1">
    <citation type="submission" date="2014-04" db="EMBL/GenBank/DDBJ databases">
        <title>Evolutionary Origins and Diversification of the Mycorrhizal Mutualists.</title>
        <authorList>
            <consortium name="DOE Joint Genome Institute"/>
            <consortium name="Mycorrhizal Genomics Consortium"/>
            <person name="Kohler A."/>
            <person name="Kuo A."/>
            <person name="Nagy L.G."/>
            <person name="Floudas D."/>
            <person name="Copeland A."/>
            <person name="Barry K.W."/>
            <person name="Cichocki N."/>
            <person name="Veneault-Fourrey C."/>
            <person name="LaButti K."/>
            <person name="Lindquist E.A."/>
            <person name="Lipzen A."/>
            <person name="Lundell T."/>
            <person name="Morin E."/>
            <person name="Murat C."/>
            <person name="Riley R."/>
            <person name="Ohm R."/>
            <person name="Sun H."/>
            <person name="Tunlid A."/>
            <person name="Henrissat B."/>
            <person name="Grigoriev I.V."/>
            <person name="Hibbett D.S."/>
            <person name="Martin F."/>
        </authorList>
    </citation>
    <scope>NUCLEOTIDE SEQUENCE [LARGE SCALE GENOMIC DNA]</scope>
    <source>
        <strain evidence="5">FD-334 SS-4</strain>
    </source>
</reference>
<keyword evidence="1" id="KW-0175">Coiled coil</keyword>
<evidence type="ECO:0000313" key="4">
    <source>
        <dbReference type="EMBL" id="KJA21897.1"/>
    </source>
</evidence>
<dbReference type="AlphaFoldDB" id="A0A0D2L4V0"/>
<keyword evidence="5" id="KW-1185">Reference proteome</keyword>
<feature type="region of interest" description="Disordered" evidence="2">
    <location>
        <begin position="1"/>
        <end position="50"/>
    </location>
</feature>
<sequence length="181" mass="20605">MSTTRRFRKRKPTRTGMKAKMGMKNKKGRRMAVPAQSTSQPKGEPGGPWSGRFKLTKILADLGWSKESIDELTNLTRQGMSVTLDAKQSYRQQDKDLIKHVAEVGNNIEALKNECDSLLAKFVDTQNDIKVQTEKHAELLKAVTDLEEMFQILFNEETYWVYMSLLGILACLSILLALRLR</sequence>
<feature type="compositionally biased region" description="Basic residues" evidence="2">
    <location>
        <begin position="21"/>
        <end position="30"/>
    </location>
</feature>
<evidence type="ECO:0000256" key="3">
    <source>
        <dbReference type="SAM" id="Phobius"/>
    </source>
</evidence>
<name>A0A0D2L4V0_HYPSF</name>